<dbReference type="Proteomes" id="UP000027265">
    <property type="component" value="Unassembled WGS sequence"/>
</dbReference>
<proteinExistence type="predicted"/>
<sequence>MVIASTLHFSVSRVESGRSALKDGAFGSSNRHSCLRSTPNMSNFLDVTHIQAKSSVPLYVRLADGSRPSVQKNVWTWLWVYGSAIPNNAFTAFDTTTSATVPLVVDCRFNLLSPTRFYLRGFLNGLEVLSSPTVVNPQGSGSGTVRISDLAVKYPLPCPIAYRGSFTWVLGDERDEIWVTGTNPSPLELYIFKAPTGTAMSLWPSYGISVNLLRAYLAIFDNRKRIWTESEARRALVQSVYDGAFLYDNAYGASRYTTSVLGVTYRLELYFQDFNGSATV</sequence>
<protein>
    <submittedName>
        <fullName evidence="1">Uncharacterized protein</fullName>
    </submittedName>
</protein>
<dbReference type="InParanoid" id="A0A067PBC1"/>
<gene>
    <name evidence="1" type="ORF">JAAARDRAFT_485561</name>
</gene>
<keyword evidence="2" id="KW-1185">Reference proteome</keyword>
<dbReference type="EMBL" id="KL197741">
    <property type="protein sequence ID" value="KDQ52223.1"/>
    <property type="molecule type" value="Genomic_DNA"/>
</dbReference>
<reference evidence="2" key="1">
    <citation type="journal article" date="2014" name="Proc. Natl. Acad. Sci. U.S.A.">
        <title>Extensive sampling of basidiomycete genomes demonstrates inadequacy of the white-rot/brown-rot paradigm for wood decay fungi.</title>
        <authorList>
            <person name="Riley R."/>
            <person name="Salamov A.A."/>
            <person name="Brown D.W."/>
            <person name="Nagy L.G."/>
            <person name="Floudas D."/>
            <person name="Held B.W."/>
            <person name="Levasseur A."/>
            <person name="Lombard V."/>
            <person name="Morin E."/>
            <person name="Otillar R."/>
            <person name="Lindquist E.A."/>
            <person name="Sun H."/>
            <person name="LaButti K.M."/>
            <person name="Schmutz J."/>
            <person name="Jabbour D."/>
            <person name="Luo H."/>
            <person name="Baker S.E."/>
            <person name="Pisabarro A.G."/>
            <person name="Walton J.D."/>
            <person name="Blanchette R.A."/>
            <person name="Henrissat B."/>
            <person name="Martin F."/>
            <person name="Cullen D."/>
            <person name="Hibbett D.S."/>
            <person name="Grigoriev I.V."/>
        </authorList>
    </citation>
    <scope>NUCLEOTIDE SEQUENCE [LARGE SCALE GENOMIC DNA]</scope>
    <source>
        <strain evidence="2">MUCL 33604</strain>
    </source>
</reference>
<dbReference type="HOGENOM" id="CLU_994216_0_0_1"/>
<dbReference type="AlphaFoldDB" id="A0A067PBC1"/>
<evidence type="ECO:0000313" key="2">
    <source>
        <dbReference type="Proteomes" id="UP000027265"/>
    </source>
</evidence>
<evidence type="ECO:0000313" key="1">
    <source>
        <dbReference type="EMBL" id="KDQ52223.1"/>
    </source>
</evidence>
<name>A0A067PBC1_9AGAM</name>
<accession>A0A067PBC1</accession>
<organism evidence="1 2">
    <name type="scientific">Jaapia argillacea MUCL 33604</name>
    <dbReference type="NCBI Taxonomy" id="933084"/>
    <lineage>
        <taxon>Eukaryota</taxon>
        <taxon>Fungi</taxon>
        <taxon>Dikarya</taxon>
        <taxon>Basidiomycota</taxon>
        <taxon>Agaricomycotina</taxon>
        <taxon>Agaricomycetes</taxon>
        <taxon>Agaricomycetidae</taxon>
        <taxon>Jaapiales</taxon>
        <taxon>Jaapiaceae</taxon>
        <taxon>Jaapia</taxon>
    </lineage>
</organism>